<gene>
    <name evidence="1" type="ORF">PG994_010430</name>
</gene>
<keyword evidence="2" id="KW-1185">Reference proteome</keyword>
<evidence type="ECO:0008006" key="3">
    <source>
        <dbReference type="Google" id="ProtNLM"/>
    </source>
</evidence>
<comment type="caution">
    <text evidence="1">The sequence shown here is derived from an EMBL/GenBank/DDBJ whole genome shotgun (WGS) entry which is preliminary data.</text>
</comment>
<sequence>MRRSVWATGAVNKRDSPIWEIRSGSSNQTGGCSDNAPAAWTQAGATESTWQLTRNGGESLRESVSVGGVMLF</sequence>
<reference evidence="1 2" key="1">
    <citation type="submission" date="2023-01" db="EMBL/GenBank/DDBJ databases">
        <title>Analysis of 21 Apiospora genomes using comparative genomics revels a genus with tremendous synthesis potential of carbohydrate active enzymes and secondary metabolites.</title>
        <authorList>
            <person name="Sorensen T."/>
        </authorList>
    </citation>
    <scope>NUCLEOTIDE SEQUENCE [LARGE SCALE GENOMIC DNA]</scope>
    <source>
        <strain evidence="1 2">CBS 135458</strain>
    </source>
</reference>
<dbReference type="RefSeq" id="XP_066710949.1">
    <property type="nucleotide sequence ID" value="XM_066861839.1"/>
</dbReference>
<dbReference type="GeneID" id="92094902"/>
<dbReference type="EMBL" id="JAQQWL010000011">
    <property type="protein sequence ID" value="KAK8048700.1"/>
    <property type="molecule type" value="Genomic_DNA"/>
</dbReference>
<evidence type="ECO:0000313" key="2">
    <source>
        <dbReference type="Proteomes" id="UP001480595"/>
    </source>
</evidence>
<name>A0ABR1TPV7_9PEZI</name>
<organism evidence="1 2">
    <name type="scientific">Apiospora phragmitis</name>
    <dbReference type="NCBI Taxonomy" id="2905665"/>
    <lineage>
        <taxon>Eukaryota</taxon>
        <taxon>Fungi</taxon>
        <taxon>Dikarya</taxon>
        <taxon>Ascomycota</taxon>
        <taxon>Pezizomycotina</taxon>
        <taxon>Sordariomycetes</taxon>
        <taxon>Xylariomycetidae</taxon>
        <taxon>Amphisphaeriales</taxon>
        <taxon>Apiosporaceae</taxon>
        <taxon>Apiospora</taxon>
    </lineage>
</organism>
<protein>
    <recommendedName>
        <fullName evidence="3">Ricin B lectin domain-containing protein</fullName>
    </recommendedName>
</protein>
<proteinExistence type="predicted"/>
<dbReference type="Proteomes" id="UP001480595">
    <property type="component" value="Unassembled WGS sequence"/>
</dbReference>
<evidence type="ECO:0000313" key="1">
    <source>
        <dbReference type="EMBL" id="KAK8048700.1"/>
    </source>
</evidence>
<accession>A0ABR1TPV7</accession>